<feature type="signal peptide" evidence="5">
    <location>
        <begin position="1"/>
        <end position="17"/>
    </location>
</feature>
<dbReference type="Pfam" id="PF04231">
    <property type="entry name" value="Endonuclease_1"/>
    <property type="match status" value="1"/>
</dbReference>
<dbReference type="PANTHER" id="PTHR33607:SF2">
    <property type="entry name" value="ENDONUCLEASE-1"/>
    <property type="match status" value="1"/>
</dbReference>
<evidence type="ECO:0000313" key="8">
    <source>
        <dbReference type="Proteomes" id="UP000239002"/>
    </source>
</evidence>
<proteinExistence type="inferred from homology"/>
<evidence type="ECO:0000256" key="4">
    <source>
        <dbReference type="ARBA" id="ARBA00022801"/>
    </source>
</evidence>
<evidence type="ECO:0000313" key="7">
    <source>
        <dbReference type="EMBL" id="PPK94038.1"/>
    </source>
</evidence>
<gene>
    <name evidence="7" type="ORF">LY01_02260</name>
</gene>
<keyword evidence="4" id="KW-0378">Hydrolase</keyword>
<feature type="domain" description="Secretion system C-terminal sorting" evidence="6">
    <location>
        <begin position="297"/>
        <end position="362"/>
    </location>
</feature>
<dbReference type="NCBIfam" id="TIGR04183">
    <property type="entry name" value="Por_Secre_tail"/>
    <property type="match status" value="1"/>
</dbReference>
<evidence type="ECO:0000256" key="5">
    <source>
        <dbReference type="SAM" id="SignalP"/>
    </source>
</evidence>
<reference evidence="7 8" key="1">
    <citation type="submission" date="2018-02" db="EMBL/GenBank/DDBJ databases">
        <title>Genomic Encyclopedia of Archaeal and Bacterial Type Strains, Phase II (KMG-II): from individual species to whole genera.</title>
        <authorList>
            <person name="Goeker M."/>
        </authorList>
    </citation>
    <scope>NUCLEOTIDE SEQUENCE [LARGE SCALE GENOMIC DNA]</scope>
    <source>
        <strain evidence="7 8">DSM 16809</strain>
    </source>
</reference>
<evidence type="ECO:0000256" key="3">
    <source>
        <dbReference type="ARBA" id="ARBA00022729"/>
    </source>
</evidence>
<dbReference type="EMBL" id="PTJE01000005">
    <property type="protein sequence ID" value="PPK94038.1"/>
    <property type="molecule type" value="Genomic_DNA"/>
</dbReference>
<dbReference type="SUPFAM" id="SSF54060">
    <property type="entry name" value="His-Me finger endonucleases"/>
    <property type="match status" value="1"/>
</dbReference>
<dbReference type="InterPro" id="IPR007346">
    <property type="entry name" value="Endonuclease-I"/>
</dbReference>
<dbReference type="RefSeq" id="WP_104515936.1">
    <property type="nucleotide sequence ID" value="NZ_MQVW01000002.1"/>
</dbReference>
<dbReference type="OrthoDB" id="5500612at2"/>
<feature type="chain" id="PRO_5015583789" evidence="5">
    <location>
        <begin position="18"/>
        <end position="363"/>
    </location>
</feature>
<keyword evidence="8" id="KW-1185">Reference proteome</keyword>
<sequence length="363" mass="41014">MKNFTLLLLLLSAVGFAQIPAGYYNSASGLTGYPLKSELRNIIENGHTDQGYSALFNLYDTSDNDTYYPNQGEGITDQTTTIVDMYSENPTGTDPYNFTFTDRCGNVSSNEGFCYNREHVFPQGRFNSRTPMRTDAHHVIPTDGQVNGRRSSFPFGEVNSPTFTSRNGSKVGPNTTAGFSTTVFEPIDEFKGDIARMLLYFATRYENEYDDSTWDSPTALNDPRDGSQGQYYEQWYVDLLLSWHNADPVSQKEIDRNNDIYVYQGNRNPYVDNPQYVNMIWTTTASNEDVLLSNISIYPNPSTGTFYIKDAGIAIENISIFDISGRQLKLQLDNNQFRINSTGIFIVRLRNGDQSKSFKVIVN</sequence>
<protein>
    <submittedName>
        <fullName evidence="7">Putative secreted protein (Por secretion system target)</fullName>
    </submittedName>
</protein>
<keyword evidence="2" id="KW-0540">Nuclease</keyword>
<accession>A0A2S6IIL3</accession>
<dbReference type="PANTHER" id="PTHR33607">
    <property type="entry name" value="ENDONUCLEASE-1"/>
    <property type="match status" value="1"/>
</dbReference>
<evidence type="ECO:0000259" key="6">
    <source>
        <dbReference type="Pfam" id="PF18962"/>
    </source>
</evidence>
<dbReference type="Pfam" id="PF18962">
    <property type="entry name" value="Por_Secre_tail"/>
    <property type="match status" value="1"/>
</dbReference>
<evidence type="ECO:0000256" key="1">
    <source>
        <dbReference type="ARBA" id="ARBA00006429"/>
    </source>
</evidence>
<evidence type="ECO:0000256" key="2">
    <source>
        <dbReference type="ARBA" id="ARBA00022722"/>
    </source>
</evidence>
<dbReference type="GO" id="GO:0016787">
    <property type="term" value="F:hydrolase activity"/>
    <property type="evidence" value="ECO:0007669"/>
    <property type="project" value="UniProtKB-KW"/>
</dbReference>
<comment type="caution">
    <text evidence="7">The sequence shown here is derived from an EMBL/GenBank/DDBJ whole genome shotgun (WGS) entry which is preliminary data.</text>
</comment>
<dbReference type="Proteomes" id="UP000239002">
    <property type="component" value="Unassembled WGS sequence"/>
</dbReference>
<keyword evidence="3 5" id="KW-0732">Signal</keyword>
<dbReference type="GO" id="GO:0004518">
    <property type="term" value="F:nuclease activity"/>
    <property type="evidence" value="ECO:0007669"/>
    <property type="project" value="UniProtKB-KW"/>
</dbReference>
<comment type="similarity">
    <text evidence="1">Belongs to the EndA/NucM nuclease family.</text>
</comment>
<dbReference type="InterPro" id="IPR044925">
    <property type="entry name" value="His-Me_finger_sf"/>
</dbReference>
<dbReference type="AlphaFoldDB" id="A0A2S6IIL3"/>
<dbReference type="InterPro" id="IPR026444">
    <property type="entry name" value="Secre_tail"/>
</dbReference>
<name>A0A2S6IIL3_9FLAO</name>
<organism evidence="7 8">
    <name type="scientific">Nonlabens xylanidelens</name>
    <dbReference type="NCBI Taxonomy" id="191564"/>
    <lineage>
        <taxon>Bacteria</taxon>
        <taxon>Pseudomonadati</taxon>
        <taxon>Bacteroidota</taxon>
        <taxon>Flavobacteriia</taxon>
        <taxon>Flavobacteriales</taxon>
        <taxon>Flavobacteriaceae</taxon>
        <taxon>Nonlabens</taxon>
    </lineage>
</organism>